<evidence type="ECO:0000313" key="5">
    <source>
        <dbReference type="Proteomes" id="UP000263833"/>
    </source>
</evidence>
<dbReference type="SMART" id="SM00052">
    <property type="entry name" value="EAL"/>
    <property type="match status" value="1"/>
</dbReference>
<evidence type="ECO:0000259" key="3">
    <source>
        <dbReference type="PROSITE" id="PS50887"/>
    </source>
</evidence>
<comment type="caution">
    <text evidence="4">The sequence shown here is derived from an EMBL/GenBank/DDBJ whole genome shotgun (WGS) entry which is preliminary data.</text>
</comment>
<dbReference type="PROSITE" id="PS50883">
    <property type="entry name" value="EAL"/>
    <property type="match status" value="1"/>
</dbReference>
<accession>A0A371BJT7</accession>
<keyword evidence="1" id="KW-1133">Transmembrane helix</keyword>
<feature type="domain" description="EAL" evidence="2">
    <location>
        <begin position="276"/>
        <end position="526"/>
    </location>
</feature>
<evidence type="ECO:0000256" key="1">
    <source>
        <dbReference type="SAM" id="Phobius"/>
    </source>
</evidence>
<dbReference type="PANTHER" id="PTHR44757">
    <property type="entry name" value="DIGUANYLATE CYCLASE DGCP"/>
    <property type="match status" value="1"/>
</dbReference>
<sequence length="557" mass="61374">MRVEQNITADAQSDDLGVRLRKTSPLTTLLIAGALGLFVVLGGTVGSQFVRHYLGQGATTDQTMASALLLNIALILLIWRRTTVLSNEVDVYRQAEVRAKHLAITDPLTNLFNRRAVKEKTAELSTRASRRGKSAAFLMIDLDGFKKINDLYGHDSGDQLLREVADRMRDTVPPSSVLSRLGGDEFGICMVFEPEFPETVDRVAEDLIEILARPITIGDTDHSITASIGIARPEMDCDSIDMLIRRADIALYAAKKNGRNGFCWFENGMEVELRTRNSLEADIRAAIPNDEFVPYFEQQIDLRTGELAGFEMLARWVSPLRGLISPDEFIPVAEDTGMIGDLSLSIIRKAMLEAKGWDPKLTISVNISPVQLKDPWLAQKIVKLLVETGFPASRLEVEITESSLFKNLSLAQSIVGSLKNQGIKIALDDFGTGYSSLSHLRALPFDRIKIDRSFVSTMLENSESAAIVSAIAGLGSSLSVPITAEGIEQQDIIDKLRELGCTKGQGWFYGQPMSIDNVRKMLAERNMLIVKKSANIAERAEATSAVQEFRNDSRAIG</sequence>
<dbReference type="SUPFAM" id="SSF141868">
    <property type="entry name" value="EAL domain-like"/>
    <property type="match status" value="1"/>
</dbReference>
<dbReference type="Pfam" id="PF00990">
    <property type="entry name" value="GGDEF"/>
    <property type="match status" value="1"/>
</dbReference>
<dbReference type="SMART" id="SM00267">
    <property type="entry name" value="GGDEF"/>
    <property type="match status" value="1"/>
</dbReference>
<dbReference type="InterPro" id="IPR000160">
    <property type="entry name" value="GGDEF_dom"/>
</dbReference>
<dbReference type="CDD" id="cd01949">
    <property type="entry name" value="GGDEF"/>
    <property type="match status" value="1"/>
</dbReference>
<dbReference type="Proteomes" id="UP000263833">
    <property type="component" value="Unassembled WGS sequence"/>
</dbReference>
<name>A0A371BJT7_9SPHN</name>
<dbReference type="PROSITE" id="PS50887">
    <property type="entry name" value="GGDEF"/>
    <property type="match status" value="1"/>
</dbReference>
<dbReference type="Gene3D" id="3.20.20.450">
    <property type="entry name" value="EAL domain"/>
    <property type="match status" value="1"/>
</dbReference>
<keyword evidence="1" id="KW-0472">Membrane</keyword>
<dbReference type="InterPro" id="IPR052155">
    <property type="entry name" value="Biofilm_reg_signaling"/>
</dbReference>
<dbReference type="NCBIfam" id="TIGR00254">
    <property type="entry name" value="GGDEF"/>
    <property type="match status" value="1"/>
</dbReference>
<keyword evidence="5" id="KW-1185">Reference proteome</keyword>
<feature type="domain" description="GGDEF" evidence="3">
    <location>
        <begin position="133"/>
        <end position="267"/>
    </location>
</feature>
<reference evidence="5" key="1">
    <citation type="submission" date="2018-08" db="EMBL/GenBank/DDBJ databases">
        <authorList>
            <person name="Kim S.-J."/>
            <person name="Jung G.-Y."/>
        </authorList>
    </citation>
    <scope>NUCLEOTIDE SEQUENCE [LARGE SCALE GENOMIC DNA]</scope>
    <source>
        <strain evidence="5">GY_G</strain>
    </source>
</reference>
<dbReference type="AlphaFoldDB" id="A0A371BJT7"/>
<dbReference type="InterPro" id="IPR001633">
    <property type="entry name" value="EAL_dom"/>
</dbReference>
<feature type="transmembrane region" description="Helical" evidence="1">
    <location>
        <begin position="29"/>
        <end position="50"/>
    </location>
</feature>
<dbReference type="InterPro" id="IPR035919">
    <property type="entry name" value="EAL_sf"/>
</dbReference>
<dbReference type="PANTHER" id="PTHR44757:SF2">
    <property type="entry name" value="BIOFILM ARCHITECTURE MAINTENANCE PROTEIN MBAA"/>
    <property type="match status" value="1"/>
</dbReference>
<dbReference type="InterPro" id="IPR043128">
    <property type="entry name" value="Rev_trsase/Diguanyl_cyclase"/>
</dbReference>
<evidence type="ECO:0000313" key="4">
    <source>
        <dbReference type="EMBL" id="RDV07849.1"/>
    </source>
</evidence>
<gene>
    <name evidence="4" type="ORF">DXH95_04940</name>
</gene>
<organism evidence="4 5">
    <name type="scientific">Sphingorhabdus pulchriflava</name>
    <dbReference type="NCBI Taxonomy" id="2292257"/>
    <lineage>
        <taxon>Bacteria</taxon>
        <taxon>Pseudomonadati</taxon>
        <taxon>Pseudomonadota</taxon>
        <taxon>Alphaproteobacteria</taxon>
        <taxon>Sphingomonadales</taxon>
        <taxon>Sphingomonadaceae</taxon>
        <taxon>Sphingorhabdus</taxon>
    </lineage>
</organism>
<dbReference type="GO" id="GO:0003824">
    <property type="term" value="F:catalytic activity"/>
    <property type="evidence" value="ECO:0007669"/>
    <property type="project" value="UniProtKB-ARBA"/>
</dbReference>
<proteinExistence type="predicted"/>
<dbReference type="Pfam" id="PF00563">
    <property type="entry name" value="EAL"/>
    <property type="match status" value="1"/>
</dbReference>
<dbReference type="CDD" id="cd01948">
    <property type="entry name" value="EAL"/>
    <property type="match status" value="1"/>
</dbReference>
<keyword evidence="1" id="KW-0812">Transmembrane</keyword>
<protein>
    <submittedName>
        <fullName evidence="4">EAL domain-containing protein</fullName>
    </submittedName>
</protein>
<evidence type="ECO:0000259" key="2">
    <source>
        <dbReference type="PROSITE" id="PS50883"/>
    </source>
</evidence>
<dbReference type="OrthoDB" id="9814202at2"/>
<dbReference type="Gene3D" id="3.30.70.270">
    <property type="match status" value="1"/>
</dbReference>
<dbReference type="SUPFAM" id="SSF55073">
    <property type="entry name" value="Nucleotide cyclase"/>
    <property type="match status" value="1"/>
</dbReference>
<dbReference type="EMBL" id="QRGP01000001">
    <property type="protein sequence ID" value="RDV07849.1"/>
    <property type="molecule type" value="Genomic_DNA"/>
</dbReference>
<dbReference type="FunFam" id="3.30.70.270:FF:000001">
    <property type="entry name" value="Diguanylate cyclase domain protein"/>
    <property type="match status" value="1"/>
</dbReference>
<dbReference type="InterPro" id="IPR029787">
    <property type="entry name" value="Nucleotide_cyclase"/>
</dbReference>